<evidence type="ECO:0000313" key="2">
    <source>
        <dbReference type="WBParaSite" id="PSU_v2.g8942.t1"/>
    </source>
</evidence>
<evidence type="ECO:0000313" key="1">
    <source>
        <dbReference type="Proteomes" id="UP000887577"/>
    </source>
</evidence>
<name>A0A914ZAK1_9BILA</name>
<organism evidence="1 2">
    <name type="scientific">Panagrolaimus superbus</name>
    <dbReference type="NCBI Taxonomy" id="310955"/>
    <lineage>
        <taxon>Eukaryota</taxon>
        <taxon>Metazoa</taxon>
        <taxon>Ecdysozoa</taxon>
        <taxon>Nematoda</taxon>
        <taxon>Chromadorea</taxon>
        <taxon>Rhabditida</taxon>
        <taxon>Tylenchina</taxon>
        <taxon>Panagrolaimomorpha</taxon>
        <taxon>Panagrolaimoidea</taxon>
        <taxon>Panagrolaimidae</taxon>
        <taxon>Panagrolaimus</taxon>
    </lineage>
</organism>
<sequence length="106" mass="13052">MWDTRMQFEETPDYETYKVLTKRALSDFYSQSLFYIDPTFPEFKEDFEKEEKPFDRLMEWQYWTKMTDDCIGMAGMKDVEPMLKEALRFPHSQLQEVCWYYEEFSG</sequence>
<reference evidence="2" key="1">
    <citation type="submission" date="2022-11" db="UniProtKB">
        <authorList>
            <consortium name="WormBaseParasite"/>
        </authorList>
    </citation>
    <scope>IDENTIFICATION</scope>
</reference>
<keyword evidence="1" id="KW-1185">Reference proteome</keyword>
<dbReference type="WBParaSite" id="PSU_v2.g8942.t1">
    <property type="protein sequence ID" value="PSU_v2.g8942.t1"/>
    <property type="gene ID" value="PSU_v2.g8942"/>
</dbReference>
<dbReference type="Proteomes" id="UP000887577">
    <property type="component" value="Unplaced"/>
</dbReference>
<dbReference type="AlphaFoldDB" id="A0A914ZAK1"/>
<accession>A0A914ZAK1</accession>
<protein>
    <submittedName>
        <fullName evidence="2">Uncharacterized protein</fullName>
    </submittedName>
</protein>
<proteinExistence type="predicted"/>